<comment type="caution">
    <text evidence="2">The sequence shown here is derived from an EMBL/GenBank/DDBJ whole genome shotgun (WGS) entry which is preliminary data.</text>
</comment>
<evidence type="ECO:0000313" key="3">
    <source>
        <dbReference type="Proteomes" id="UP000075321"/>
    </source>
</evidence>
<accession>A0A151A7W3</accession>
<name>A0A151A7W3_9EURY</name>
<feature type="transmembrane region" description="Helical" evidence="1">
    <location>
        <begin position="57"/>
        <end position="80"/>
    </location>
</feature>
<keyword evidence="1" id="KW-0472">Membrane</keyword>
<evidence type="ECO:0000313" key="2">
    <source>
        <dbReference type="EMBL" id="KYH23703.1"/>
    </source>
</evidence>
<dbReference type="Proteomes" id="UP000075321">
    <property type="component" value="Unassembled WGS sequence"/>
</dbReference>
<organism evidence="2 3">
    <name type="scientific">Halalkalicoccus paucihalophilus</name>
    <dbReference type="NCBI Taxonomy" id="1008153"/>
    <lineage>
        <taxon>Archaea</taxon>
        <taxon>Methanobacteriati</taxon>
        <taxon>Methanobacteriota</taxon>
        <taxon>Stenosarchaea group</taxon>
        <taxon>Halobacteria</taxon>
        <taxon>Halobacteriales</taxon>
        <taxon>Halococcaceae</taxon>
        <taxon>Halalkalicoccus</taxon>
    </lineage>
</organism>
<keyword evidence="1" id="KW-0812">Transmembrane</keyword>
<proteinExistence type="predicted"/>
<sequence length="211" mass="24089">MSQRLSESEQVFRSPVRLILFISSYVPLFFIISLRLGDVKPLLIKGLYIRHFQFELVFSYVSTVIASFCIIISLILYWVMRTQSQSGVIEKTVESYQEKNELLSMYLLSYVFVFAGLTFSNTIDIVIFAVFFIMLGILQIRSEILHINPMLGIRGYHAYNITNNGRTILVISNGRIEEKIKFPENSSESSTKPSHTKIELVPLGGTTYLAP</sequence>
<protein>
    <submittedName>
        <fullName evidence="2">Uncharacterized protein</fullName>
    </submittedName>
</protein>
<gene>
    <name evidence="2" type="ORF">HAPAU_41830</name>
</gene>
<keyword evidence="1" id="KW-1133">Transmembrane helix</keyword>
<reference evidence="2 3" key="1">
    <citation type="submission" date="2016-02" db="EMBL/GenBank/DDBJ databases">
        <title>Genome sequence of Halalkalicoccus paucihalophilus DSM 24557.</title>
        <authorList>
            <person name="Poehlein A."/>
            <person name="Daniel R."/>
        </authorList>
    </citation>
    <scope>NUCLEOTIDE SEQUENCE [LARGE SCALE GENOMIC DNA]</scope>
    <source>
        <strain evidence="2 3">DSM 24557</strain>
    </source>
</reference>
<evidence type="ECO:0000256" key="1">
    <source>
        <dbReference type="SAM" id="Phobius"/>
    </source>
</evidence>
<dbReference type="AlphaFoldDB" id="A0A151A7W3"/>
<keyword evidence="3" id="KW-1185">Reference proteome</keyword>
<dbReference type="PATRIC" id="fig|1008153.3.peg.4489"/>
<dbReference type="EMBL" id="LTAZ01000023">
    <property type="protein sequence ID" value="KYH23703.1"/>
    <property type="molecule type" value="Genomic_DNA"/>
</dbReference>
<feature type="transmembrane region" description="Helical" evidence="1">
    <location>
        <begin position="18"/>
        <end position="37"/>
    </location>
</feature>